<dbReference type="Proteomes" id="UP000887574">
    <property type="component" value="Unplaced"/>
</dbReference>
<sequence length="312" mass="34981">MALYLLRRAWRQVKPETVRKCFQKAGFVINEQEVEQVPEDNPDDDLNILWAELKAAGEAGGVELEDYIAADQNLVTGGLLTLKEIAASVSTTNVEEEDSDSDLAEIEEEEPEQPPVTNQELKKHLLAVQRYIQVNIAEPVVHELFEKNSATSWPMNVSYNLRKNLFRLSEENPRSSQLLQDTLILLNEQIAHSSHFISGIGCSCLKHLLLSAGPKFNHQQWSIVVWNVWKAVCLSLLPIRKLISQFFSDSTDFCGDLGEMKVCLREDADAAHHDYSELQIMGKQVFLISEEQNSSSINSKSASCTPNEGPTA</sequence>
<protein>
    <submittedName>
        <fullName evidence="3">Uncharacterized protein</fullName>
    </submittedName>
</protein>
<keyword evidence="2" id="KW-1185">Reference proteome</keyword>
<dbReference type="AlphaFoldDB" id="A0A915DB85"/>
<organism evidence="2 3">
    <name type="scientific">Ditylenchus dipsaci</name>
    <dbReference type="NCBI Taxonomy" id="166011"/>
    <lineage>
        <taxon>Eukaryota</taxon>
        <taxon>Metazoa</taxon>
        <taxon>Ecdysozoa</taxon>
        <taxon>Nematoda</taxon>
        <taxon>Chromadorea</taxon>
        <taxon>Rhabditida</taxon>
        <taxon>Tylenchina</taxon>
        <taxon>Tylenchomorpha</taxon>
        <taxon>Sphaerularioidea</taxon>
        <taxon>Anguinidae</taxon>
        <taxon>Anguininae</taxon>
        <taxon>Ditylenchus</taxon>
    </lineage>
</organism>
<name>A0A915DB85_9BILA</name>
<evidence type="ECO:0000313" key="2">
    <source>
        <dbReference type="Proteomes" id="UP000887574"/>
    </source>
</evidence>
<reference evidence="3" key="1">
    <citation type="submission" date="2022-11" db="UniProtKB">
        <authorList>
            <consortium name="WormBaseParasite"/>
        </authorList>
    </citation>
    <scope>IDENTIFICATION</scope>
</reference>
<accession>A0A915DB85</accession>
<proteinExistence type="predicted"/>
<evidence type="ECO:0000256" key="1">
    <source>
        <dbReference type="SAM" id="MobiDB-lite"/>
    </source>
</evidence>
<dbReference type="WBParaSite" id="jg18044.2">
    <property type="protein sequence ID" value="jg18044.2"/>
    <property type="gene ID" value="jg18044"/>
</dbReference>
<evidence type="ECO:0000313" key="3">
    <source>
        <dbReference type="WBParaSite" id="jg18044.2"/>
    </source>
</evidence>
<feature type="compositionally biased region" description="Acidic residues" evidence="1">
    <location>
        <begin position="94"/>
        <end position="112"/>
    </location>
</feature>
<feature type="region of interest" description="Disordered" evidence="1">
    <location>
        <begin position="90"/>
        <end position="117"/>
    </location>
</feature>